<gene>
    <name evidence="2" type="ORF">LK10_18335</name>
</gene>
<name>A0A0B2ACL6_9MICC</name>
<organism evidence="2 3">
    <name type="scientific">Sinomonas humi</name>
    <dbReference type="NCBI Taxonomy" id="1338436"/>
    <lineage>
        <taxon>Bacteria</taxon>
        <taxon>Bacillati</taxon>
        <taxon>Actinomycetota</taxon>
        <taxon>Actinomycetes</taxon>
        <taxon>Micrococcales</taxon>
        <taxon>Micrococcaceae</taxon>
        <taxon>Sinomonas</taxon>
    </lineage>
</organism>
<dbReference type="InterPro" id="IPR052526">
    <property type="entry name" value="HTH-type_Bedaq_tolerance"/>
</dbReference>
<dbReference type="SUPFAM" id="SSF46785">
    <property type="entry name" value="Winged helix' DNA-binding domain"/>
    <property type="match status" value="1"/>
</dbReference>
<dbReference type="EMBL" id="JTDL01000146">
    <property type="protein sequence ID" value="KHL00971.1"/>
    <property type="molecule type" value="Genomic_DNA"/>
</dbReference>
<dbReference type="SMART" id="SM00347">
    <property type="entry name" value="HTH_MARR"/>
    <property type="match status" value="1"/>
</dbReference>
<dbReference type="PROSITE" id="PS50995">
    <property type="entry name" value="HTH_MARR_2"/>
    <property type="match status" value="1"/>
</dbReference>
<evidence type="ECO:0000313" key="3">
    <source>
        <dbReference type="Proteomes" id="UP000030982"/>
    </source>
</evidence>
<accession>A0A0B2ACL6</accession>
<reference evidence="2 3" key="1">
    <citation type="submission" date="2014-09" db="EMBL/GenBank/DDBJ databases">
        <title>Genome sequence of Sinomonas sp. MUSC 117.</title>
        <authorList>
            <person name="Lee L.-H."/>
        </authorList>
    </citation>
    <scope>NUCLEOTIDE SEQUENCE [LARGE SCALE GENOMIC DNA]</scope>
    <source>
        <strain evidence="2 3">MUSC 117</strain>
    </source>
</reference>
<evidence type="ECO:0000313" key="2">
    <source>
        <dbReference type="EMBL" id="KHL00971.1"/>
    </source>
</evidence>
<dbReference type="InterPro" id="IPR036388">
    <property type="entry name" value="WH-like_DNA-bd_sf"/>
</dbReference>
<feature type="domain" description="HTH marR-type" evidence="1">
    <location>
        <begin position="1"/>
        <end position="125"/>
    </location>
</feature>
<proteinExistence type="predicted"/>
<dbReference type="AlphaFoldDB" id="A0A0B2ACL6"/>
<comment type="caution">
    <text evidence="2">The sequence shown here is derived from an EMBL/GenBank/DDBJ whole genome shotgun (WGS) entry which is preliminary data.</text>
</comment>
<dbReference type="Pfam" id="PF01047">
    <property type="entry name" value="MarR"/>
    <property type="match status" value="1"/>
</dbReference>
<dbReference type="GO" id="GO:0003700">
    <property type="term" value="F:DNA-binding transcription factor activity"/>
    <property type="evidence" value="ECO:0007669"/>
    <property type="project" value="InterPro"/>
</dbReference>
<dbReference type="PRINTS" id="PR00598">
    <property type="entry name" value="HTHMARR"/>
</dbReference>
<dbReference type="Proteomes" id="UP000030982">
    <property type="component" value="Unassembled WGS sequence"/>
</dbReference>
<dbReference type="Gene3D" id="1.10.10.10">
    <property type="entry name" value="Winged helix-like DNA-binding domain superfamily/Winged helix DNA-binding domain"/>
    <property type="match status" value="1"/>
</dbReference>
<dbReference type="PANTHER" id="PTHR39515:SF2">
    <property type="entry name" value="HTH-TYPE TRANSCRIPTIONAL REGULATOR RV0880"/>
    <property type="match status" value="1"/>
</dbReference>
<sequence length="144" mass="15569">MEQLTRRLRSVAAVGGISPSAASALARLEAEGPLRITELARAEGVSQPAMTQLVGRLESDGLVARETPDDDRRSVLVASTPRGREVFSQRRKRRDAHLRELLETLEPTDRAAIEAALPALERLVSAAAQEAAPPQNSQRGTAKR</sequence>
<dbReference type="InterPro" id="IPR036390">
    <property type="entry name" value="WH_DNA-bd_sf"/>
</dbReference>
<protein>
    <recommendedName>
        <fullName evidence="1">HTH marR-type domain-containing protein</fullName>
    </recommendedName>
</protein>
<dbReference type="PANTHER" id="PTHR39515">
    <property type="entry name" value="CONSERVED PROTEIN"/>
    <property type="match status" value="1"/>
</dbReference>
<keyword evidence="3" id="KW-1185">Reference proteome</keyword>
<evidence type="ECO:0000259" key="1">
    <source>
        <dbReference type="PROSITE" id="PS50995"/>
    </source>
</evidence>
<dbReference type="InterPro" id="IPR000835">
    <property type="entry name" value="HTH_MarR-typ"/>
</dbReference>